<dbReference type="Proteomes" id="UP000055060">
    <property type="component" value="Unassembled WGS sequence"/>
</dbReference>
<dbReference type="InterPro" id="IPR034660">
    <property type="entry name" value="DinB/YfiT-like"/>
</dbReference>
<name>A0A0S7BGE7_9CHLR</name>
<evidence type="ECO:0000313" key="2">
    <source>
        <dbReference type="Proteomes" id="UP000055060"/>
    </source>
</evidence>
<reference evidence="1" key="1">
    <citation type="submission" date="2015-07" db="EMBL/GenBank/DDBJ databases">
        <title>Draft Genome Sequences of Anaerolinea thermolimosa IMO-1, Bellilinea caldifistulae GOMI-1, Leptolinea tardivitalis YMTK-2, Levilinea saccharolytica KIBI-1,Longilinea arvoryzae KOME-1, Previously Described as Members of the Anaerolineaceae (Chloroflexi).</title>
        <authorList>
            <person name="Sekiguchi Y."/>
            <person name="Ohashi A."/>
            <person name="Matsuura N."/>
            <person name="Tourlousse M.D."/>
        </authorList>
    </citation>
    <scope>NUCLEOTIDE SEQUENCE [LARGE SCALE GENOMIC DNA]</scope>
    <source>
        <strain evidence="1">KOME-1</strain>
    </source>
</reference>
<organism evidence="1">
    <name type="scientific">Longilinea arvoryzae</name>
    <dbReference type="NCBI Taxonomy" id="360412"/>
    <lineage>
        <taxon>Bacteria</taxon>
        <taxon>Bacillati</taxon>
        <taxon>Chloroflexota</taxon>
        <taxon>Anaerolineae</taxon>
        <taxon>Anaerolineales</taxon>
        <taxon>Anaerolineaceae</taxon>
        <taxon>Longilinea</taxon>
    </lineage>
</organism>
<gene>
    <name evidence="1" type="ORF">LARV_00258</name>
</gene>
<dbReference type="EMBL" id="DF967972">
    <property type="protein sequence ID" value="GAP12522.1"/>
    <property type="molecule type" value="Genomic_DNA"/>
</dbReference>
<dbReference type="SUPFAM" id="SSF109854">
    <property type="entry name" value="DinB/YfiT-like putative metalloenzymes"/>
    <property type="match status" value="1"/>
</dbReference>
<accession>A0A0S7BGE7</accession>
<evidence type="ECO:0008006" key="3">
    <source>
        <dbReference type="Google" id="ProtNLM"/>
    </source>
</evidence>
<proteinExistence type="predicted"/>
<dbReference type="OrthoDB" id="162566at2"/>
<evidence type="ECO:0000313" key="1">
    <source>
        <dbReference type="EMBL" id="GAP12522.1"/>
    </source>
</evidence>
<protein>
    <recommendedName>
        <fullName evidence="3">ClbS/DfsB family four-helix bundle protein</fullName>
    </recommendedName>
</protein>
<dbReference type="STRING" id="360412.LARV_00258"/>
<dbReference type="Gene3D" id="1.20.120.450">
    <property type="entry name" value="dinb family like domain"/>
    <property type="match status" value="1"/>
</dbReference>
<sequence>MIDRRELLQNMQAGRSRLESAVAGLRDEQFLAPVLDGGWSIKDVLAHLAFWENRVGDIYLGLVIGELSNLEGENLSVDALNALVYERNRLTPLAQVRENESWAYQALKRFAAAASEEHLFSPTCFAWTRGHPFVEWIIGNTYEHYDEHLPVLLAWRKKQPG</sequence>
<keyword evidence="2" id="KW-1185">Reference proteome</keyword>
<dbReference type="Pfam" id="PF08020">
    <property type="entry name" value="DUF1706"/>
    <property type="match status" value="1"/>
</dbReference>
<dbReference type="AlphaFoldDB" id="A0A0S7BGE7"/>
<dbReference type="InterPro" id="IPR012550">
    <property type="entry name" value="DUF1706"/>
</dbReference>
<dbReference type="RefSeq" id="WP_075071936.1">
    <property type="nucleotide sequence ID" value="NZ_DF967972.1"/>
</dbReference>